<name>A0A1I8AA85_9BILA</name>
<feature type="region of interest" description="Disordered" evidence="1">
    <location>
        <begin position="66"/>
        <end position="85"/>
    </location>
</feature>
<organism evidence="2 3">
    <name type="scientific">Steinernema glaseri</name>
    <dbReference type="NCBI Taxonomy" id="37863"/>
    <lineage>
        <taxon>Eukaryota</taxon>
        <taxon>Metazoa</taxon>
        <taxon>Ecdysozoa</taxon>
        <taxon>Nematoda</taxon>
        <taxon>Chromadorea</taxon>
        <taxon>Rhabditida</taxon>
        <taxon>Tylenchina</taxon>
        <taxon>Panagrolaimomorpha</taxon>
        <taxon>Strongyloidoidea</taxon>
        <taxon>Steinernematidae</taxon>
        <taxon>Steinernema</taxon>
    </lineage>
</organism>
<reference evidence="3" key="1">
    <citation type="submission" date="2016-11" db="UniProtKB">
        <authorList>
            <consortium name="WormBaseParasite"/>
        </authorList>
    </citation>
    <scope>IDENTIFICATION</scope>
</reference>
<evidence type="ECO:0000313" key="2">
    <source>
        <dbReference type="Proteomes" id="UP000095287"/>
    </source>
</evidence>
<keyword evidence="2" id="KW-1185">Reference proteome</keyword>
<evidence type="ECO:0000256" key="1">
    <source>
        <dbReference type="SAM" id="MobiDB-lite"/>
    </source>
</evidence>
<accession>A0A1I8AA85</accession>
<dbReference type="Proteomes" id="UP000095287">
    <property type="component" value="Unplaced"/>
</dbReference>
<dbReference type="WBParaSite" id="L893_g34127.t1">
    <property type="protein sequence ID" value="L893_g34127.t1"/>
    <property type="gene ID" value="L893_g34127"/>
</dbReference>
<sequence length="85" mass="9903">MRIRLPMEKMLPMKSCLIESQRKWGAKYVINGRTLAHQLTTGQQLHGRHLDVSSCSREFSDQSASLRIDPVRRQPRVARSLKQRM</sequence>
<proteinExistence type="predicted"/>
<protein>
    <submittedName>
        <fullName evidence="3">Uncharacterized protein</fullName>
    </submittedName>
</protein>
<feature type="compositionally biased region" description="Basic residues" evidence="1">
    <location>
        <begin position="73"/>
        <end position="85"/>
    </location>
</feature>
<evidence type="ECO:0000313" key="3">
    <source>
        <dbReference type="WBParaSite" id="L893_g34127.t1"/>
    </source>
</evidence>
<dbReference type="AlphaFoldDB" id="A0A1I8AA85"/>